<evidence type="ECO:0000313" key="1">
    <source>
        <dbReference type="EMBL" id="QDH21050.1"/>
    </source>
</evidence>
<gene>
    <name evidence="1" type="ORF">FFV09_09425</name>
</gene>
<dbReference type="Pfam" id="PF13315">
    <property type="entry name" value="DUF4085"/>
    <property type="match status" value="1"/>
</dbReference>
<dbReference type="OrthoDB" id="2563891at2"/>
<evidence type="ECO:0000313" key="2">
    <source>
        <dbReference type="Proteomes" id="UP000316968"/>
    </source>
</evidence>
<dbReference type="EMBL" id="CP041217">
    <property type="protein sequence ID" value="QDH21050.1"/>
    <property type="molecule type" value="Genomic_DNA"/>
</dbReference>
<dbReference type="InterPro" id="IPR025144">
    <property type="entry name" value="DUF4085"/>
</dbReference>
<keyword evidence="2" id="KW-1185">Reference proteome</keyword>
<proteinExistence type="predicted"/>
<protein>
    <submittedName>
        <fullName evidence="1">DUF4085 family protein</fullName>
    </submittedName>
</protein>
<dbReference type="Proteomes" id="UP000316968">
    <property type="component" value="Chromosome"/>
</dbReference>
<dbReference type="AlphaFoldDB" id="A0A4Y6UWR4"/>
<dbReference type="RefSeq" id="WP_141447597.1">
    <property type="nucleotide sequence ID" value="NZ_CP041217.1"/>
</dbReference>
<organism evidence="1 2">
    <name type="scientific">Saccharibacillus brassicae</name>
    <dbReference type="NCBI Taxonomy" id="2583377"/>
    <lineage>
        <taxon>Bacteria</taxon>
        <taxon>Bacillati</taxon>
        <taxon>Bacillota</taxon>
        <taxon>Bacilli</taxon>
        <taxon>Bacillales</taxon>
        <taxon>Paenibacillaceae</taxon>
        <taxon>Saccharibacillus</taxon>
    </lineage>
</organism>
<name>A0A4Y6UWR4_SACBS</name>
<accession>A0A4Y6UWR4</accession>
<sequence>MRFFTERLYREMQLSSLLAVPRTKEGWDEELAFCREIGVDYVEQAHVSLAHNRKELLALLPAALHPYVLDGTLNQPYAPPELAARIADWRADFDRRQQEFGRAAREAYESVKEQLPPAARELWERSLHDAQFVSCERRPGGVIELRFDESTMGKASAPPNRLVFSGVGAATIPDDLERAYWYGEEFELVPAGFALLVLLQKEDGGFTELRIEAESLKVDWA</sequence>
<dbReference type="KEGG" id="saca:FFV09_09425"/>
<reference evidence="1 2" key="1">
    <citation type="submission" date="2019-06" db="EMBL/GenBank/DDBJ databases">
        <title>Saccharibacillus brassicae sp. nov., an endophytic bacterium isolated from Chinese cabbage seeds (Brassica pekinensis).</title>
        <authorList>
            <person name="Jiang L."/>
            <person name="Lee J."/>
            <person name="Kim S.W."/>
        </authorList>
    </citation>
    <scope>NUCLEOTIDE SEQUENCE [LARGE SCALE GENOMIC DNA]</scope>
    <source>
        <strain evidence="2">KCTC 43072 / ATSA2</strain>
    </source>
</reference>